<dbReference type="HOGENOM" id="CLU_1203206_0_0_0"/>
<dbReference type="Proteomes" id="UP000007575">
    <property type="component" value="Plasmid P1"/>
</dbReference>
<keyword evidence="1" id="KW-0614">Plasmid</keyword>
<dbReference type="AlphaFoldDB" id="H8H0D4"/>
<evidence type="ECO:0008006" key="3">
    <source>
        <dbReference type="Google" id="ProtNLM"/>
    </source>
</evidence>
<sequence length="236" mass="24639">MAIFGDLEHHTLTDLFKILQTRPGTLFFHQAYQGRTVEMVLEGGRLNALYIDGFPVPDAAQAQATVQHLHAQGRGAFEFQPLSQTPGAGARQGARLYALPLGSLLQDPLLQAVPADQLPHPETRFVAQPSGAEVPAVLASGWSVLAPHLRTGASAADLARQTGQPEAELLLTLHRLRAAGLIAPLRTVALSASAPAPTPGPSLVPSSADVAAPVAPAPLLRRLLGALRRLTGSGAA</sequence>
<evidence type="ECO:0000313" key="1">
    <source>
        <dbReference type="EMBL" id="AFD27186.1"/>
    </source>
</evidence>
<geneLocation type="plasmid" evidence="1 2">
    <name>P1</name>
</geneLocation>
<reference evidence="1 2" key="1">
    <citation type="journal article" date="2012" name="PLoS ONE">
        <title>Genome sequence and transcriptome analysis of the radioresistant bacterium Deinococcus gobiensis: insights into the extreme environmental adaptations.</title>
        <authorList>
            <person name="Yuan M."/>
            <person name="Chen M."/>
            <person name="Zhang W."/>
            <person name="Lu W."/>
            <person name="Wang J."/>
            <person name="Yang M."/>
            <person name="Zhao P."/>
            <person name="Tang R."/>
            <person name="Li X."/>
            <person name="Hao Y."/>
            <person name="Zhou Z."/>
            <person name="Zhan Y."/>
            <person name="Yu H."/>
            <person name="Teng C."/>
            <person name="Yan Y."/>
            <person name="Ping S."/>
            <person name="Wang Y."/>
            <person name="Lin M."/>
        </authorList>
    </citation>
    <scope>NUCLEOTIDE SEQUENCE [LARGE SCALE GENOMIC DNA]</scope>
    <source>
        <strain evidence="2">DSM 21396 / JCM 16679 / CGMCC 1.7299 / I-0</strain>
        <plasmid evidence="1">P1</plasmid>
    </source>
</reference>
<name>H8H0D4_DEIGI</name>
<evidence type="ECO:0000313" key="2">
    <source>
        <dbReference type="Proteomes" id="UP000007575"/>
    </source>
</evidence>
<proteinExistence type="predicted"/>
<dbReference type="OrthoDB" id="62154at2"/>
<dbReference type="PATRIC" id="fig|745776.4.peg.3334"/>
<accession>H8H0D4</accession>
<dbReference type="KEGG" id="dgo:DGo_PA0300"/>
<organism evidence="1 2">
    <name type="scientific">Deinococcus gobiensis (strain DSM 21396 / JCM 16679 / CGMCC 1.7299 / I-0)</name>
    <dbReference type="NCBI Taxonomy" id="745776"/>
    <lineage>
        <taxon>Bacteria</taxon>
        <taxon>Thermotogati</taxon>
        <taxon>Deinococcota</taxon>
        <taxon>Deinococci</taxon>
        <taxon>Deinococcales</taxon>
        <taxon>Deinococcaceae</taxon>
        <taxon>Deinococcus</taxon>
    </lineage>
</organism>
<dbReference type="EMBL" id="CP002192">
    <property type="protein sequence ID" value="AFD27186.1"/>
    <property type="molecule type" value="Genomic_DNA"/>
</dbReference>
<keyword evidence="2" id="KW-1185">Reference proteome</keyword>
<dbReference type="RefSeq" id="WP_014695704.1">
    <property type="nucleotide sequence ID" value="NC_017805.1"/>
</dbReference>
<gene>
    <name evidence="1" type="ordered locus">DGo_PA0300</name>
</gene>
<protein>
    <recommendedName>
        <fullName evidence="3">DUF4388 domain-containing protein</fullName>
    </recommendedName>
</protein>